<protein>
    <submittedName>
        <fullName evidence="4">Uncharacterized protein</fullName>
    </submittedName>
</protein>
<proteinExistence type="predicted"/>
<sequence length="254" mass="28511">MNTNSVINPGQGLPVDPNSIPASLTNDPEGFKKFDSYPWEKDRQFLQGLNASLGPIISNQHDMFMRQKALSITLQSRIWWYKSHFGCQIDRIKYEAWTLNHPETNPDHKILKKLDEIRKIMGLPPAVPVPDPDVTKNIPEWQLNAPKCDLSKKAEDVGGRSTEGGAPYPEDFQALVEAVTQGKPIPGIREIPNKVVRPPGISPYGKAPAPPKPWEKNRAGENTQKEWALQGVCDKEFPPLEEDNSNDTTEKKDE</sequence>
<dbReference type="InterPro" id="IPR040554">
    <property type="entry name" value="KPWE_PEX14_dom"/>
</dbReference>
<dbReference type="GeneID" id="18254633"/>
<dbReference type="AlphaFoldDB" id="G0RYA0"/>
<dbReference type="STRING" id="759272.G0RYA0"/>
<dbReference type="InterPro" id="IPR058841">
    <property type="entry name" value="HTH_76"/>
</dbReference>
<organism evidence="5">
    <name type="scientific">Chaetomium thermophilum (strain DSM 1495 / CBS 144.50 / IMI 039719)</name>
    <name type="common">Thermochaetoides thermophila</name>
    <dbReference type="NCBI Taxonomy" id="759272"/>
    <lineage>
        <taxon>Eukaryota</taxon>
        <taxon>Fungi</taxon>
        <taxon>Dikarya</taxon>
        <taxon>Ascomycota</taxon>
        <taxon>Pezizomycotina</taxon>
        <taxon>Sordariomycetes</taxon>
        <taxon>Sordariomycetidae</taxon>
        <taxon>Sordariales</taxon>
        <taxon>Chaetomiaceae</taxon>
        <taxon>Thermochaetoides</taxon>
    </lineage>
</organism>
<evidence type="ECO:0000259" key="2">
    <source>
        <dbReference type="Pfam" id="PF17733"/>
    </source>
</evidence>
<feature type="domain" description="PEX14-like helix-turn-helix" evidence="3">
    <location>
        <begin position="31"/>
        <end position="101"/>
    </location>
</feature>
<dbReference type="PANTHER" id="PTHR36855">
    <property type="entry name" value="CHROMOSOME 10, WHOLE GENOME SHOTGUN SEQUENCE"/>
    <property type="match status" value="1"/>
</dbReference>
<dbReference type="EMBL" id="GL988032">
    <property type="protein sequence ID" value="EGS23886.1"/>
    <property type="molecule type" value="Genomic_DNA"/>
</dbReference>
<gene>
    <name evidence="4" type="ORF">CTHT_0005950</name>
</gene>
<accession>G0RYA0</accession>
<evidence type="ECO:0000256" key="1">
    <source>
        <dbReference type="SAM" id="MobiDB-lite"/>
    </source>
</evidence>
<feature type="region of interest" description="Disordered" evidence="1">
    <location>
        <begin position="189"/>
        <end position="254"/>
    </location>
</feature>
<reference evidence="4 5" key="1">
    <citation type="journal article" date="2011" name="Cell">
        <title>Insight into structure and assembly of the nuclear pore complex by utilizing the genome of a eukaryotic thermophile.</title>
        <authorList>
            <person name="Amlacher S."/>
            <person name="Sarges P."/>
            <person name="Flemming D."/>
            <person name="van Noort V."/>
            <person name="Kunze R."/>
            <person name="Devos D.P."/>
            <person name="Arumugam M."/>
            <person name="Bork P."/>
            <person name="Hurt E."/>
        </authorList>
    </citation>
    <scope>NUCLEOTIDE SEQUENCE [LARGE SCALE GENOMIC DNA]</scope>
    <source>
        <strain evidence="5">DSM 1495 / CBS 144.50 / IMI 039719</strain>
    </source>
</reference>
<dbReference type="eggNOG" id="ENOG502S7YV">
    <property type="taxonomic scope" value="Eukaryota"/>
</dbReference>
<evidence type="ECO:0000313" key="4">
    <source>
        <dbReference type="EMBL" id="EGS23886.1"/>
    </source>
</evidence>
<dbReference type="PANTHER" id="PTHR36855:SF1">
    <property type="entry name" value="PEROXISOME MEMBRANE ANCHOR PROTEIN PEX14P N-TERMINAL DOMAIN-CONTAINING PROTEIN"/>
    <property type="match status" value="1"/>
</dbReference>
<dbReference type="OMA" id="EPAYPIG"/>
<dbReference type="HOGENOM" id="CLU_070882_0_0_1"/>
<keyword evidence="5" id="KW-1185">Reference proteome</keyword>
<dbReference type="KEGG" id="cthr:CTHT_0005950"/>
<feature type="domain" description="Peroxisomal membrane protein PEX14-like KPWE" evidence="2">
    <location>
        <begin position="167"/>
        <end position="216"/>
    </location>
</feature>
<evidence type="ECO:0000259" key="3">
    <source>
        <dbReference type="Pfam" id="PF25871"/>
    </source>
</evidence>
<name>G0RYA0_CHATD</name>
<dbReference type="Pfam" id="PF17733">
    <property type="entry name" value="KPWE_dom"/>
    <property type="match status" value="1"/>
</dbReference>
<dbReference type="RefSeq" id="XP_006691128.1">
    <property type="nucleotide sequence ID" value="XM_006691065.1"/>
</dbReference>
<dbReference type="Proteomes" id="UP000008066">
    <property type="component" value="Unassembled WGS sequence"/>
</dbReference>
<evidence type="ECO:0000313" key="5">
    <source>
        <dbReference type="Proteomes" id="UP000008066"/>
    </source>
</evidence>
<dbReference type="Pfam" id="PF25871">
    <property type="entry name" value="HTH_76"/>
    <property type="match status" value="1"/>
</dbReference>
<dbReference type="OrthoDB" id="9936937at2759"/>